<dbReference type="Pfam" id="PF15053">
    <property type="entry name" value="Njmu-R1"/>
    <property type="match status" value="1"/>
</dbReference>
<evidence type="ECO:0000313" key="2">
    <source>
        <dbReference type="Proteomes" id="UP000236370"/>
    </source>
</evidence>
<reference evidence="1 2" key="1">
    <citation type="submission" date="2017-12" db="EMBL/GenBank/DDBJ databases">
        <title>High-resolution comparative analysis of great ape genomes.</title>
        <authorList>
            <person name="Pollen A."/>
            <person name="Hastie A."/>
            <person name="Hormozdiari F."/>
            <person name="Dougherty M."/>
            <person name="Liu R."/>
            <person name="Chaisson M."/>
            <person name="Hoppe E."/>
            <person name="Hill C."/>
            <person name="Pang A."/>
            <person name="Hillier L."/>
            <person name="Baker C."/>
            <person name="Armstrong J."/>
            <person name="Shendure J."/>
            <person name="Paten B."/>
            <person name="Wilson R."/>
            <person name="Chao H."/>
            <person name="Schneider V."/>
            <person name="Ventura M."/>
            <person name="Kronenberg Z."/>
            <person name="Murali S."/>
            <person name="Gordon D."/>
            <person name="Cantsilieris S."/>
            <person name="Munson K."/>
            <person name="Nelson B."/>
            <person name="Raja A."/>
            <person name="Underwood J."/>
            <person name="Diekhans M."/>
            <person name="Fiddes I."/>
            <person name="Haussler D."/>
            <person name="Eichler E."/>
        </authorList>
    </citation>
    <scope>NUCLEOTIDE SEQUENCE [LARGE SCALE GENOMIC DNA]</scope>
    <source>
        <strain evidence="1">Yerkes chimp pedigree #C0471</strain>
    </source>
</reference>
<dbReference type="Proteomes" id="UP000236370">
    <property type="component" value="Unassembled WGS sequence"/>
</dbReference>
<feature type="non-terminal residue" evidence="1">
    <location>
        <position position="1"/>
    </location>
</feature>
<evidence type="ECO:0000313" key="1">
    <source>
        <dbReference type="EMBL" id="PNI47248.1"/>
    </source>
</evidence>
<dbReference type="InterPro" id="IPR028280">
    <property type="entry name" value="Njmu-R1"/>
</dbReference>
<dbReference type="AlphaFoldDB" id="A0A2J8LJ07"/>
<gene>
    <name evidence="1" type="ORF">CK820_G0028618</name>
</gene>
<name>A0A2J8LJ07_PANTR</name>
<proteinExistence type="predicted"/>
<dbReference type="GO" id="GO:0005802">
    <property type="term" value="C:trans-Golgi network"/>
    <property type="evidence" value="ECO:0007669"/>
    <property type="project" value="InterPro"/>
</dbReference>
<protein>
    <submittedName>
        <fullName evidence="1">C17orf75 isoform 4</fullName>
    </submittedName>
</protein>
<dbReference type="EMBL" id="NBAG03000289">
    <property type="protein sequence ID" value="PNI47248.1"/>
    <property type="molecule type" value="Genomic_DNA"/>
</dbReference>
<sequence>AMTEEQHKSVVIDCSSSQPQFCNAGHTRHKQFEEIYPTGRNESLCFV</sequence>
<comment type="caution">
    <text evidence="1">The sequence shown here is derived from an EMBL/GenBank/DDBJ whole genome shotgun (WGS) entry which is preliminary data.</text>
</comment>
<organism evidence="1 2">
    <name type="scientific">Pan troglodytes</name>
    <name type="common">Chimpanzee</name>
    <dbReference type="NCBI Taxonomy" id="9598"/>
    <lineage>
        <taxon>Eukaryota</taxon>
        <taxon>Metazoa</taxon>
        <taxon>Chordata</taxon>
        <taxon>Craniata</taxon>
        <taxon>Vertebrata</taxon>
        <taxon>Euteleostomi</taxon>
        <taxon>Mammalia</taxon>
        <taxon>Eutheria</taxon>
        <taxon>Euarchontoglires</taxon>
        <taxon>Primates</taxon>
        <taxon>Haplorrhini</taxon>
        <taxon>Catarrhini</taxon>
        <taxon>Hominidae</taxon>
        <taxon>Pan</taxon>
    </lineage>
</organism>
<dbReference type="GO" id="GO:0099041">
    <property type="term" value="P:vesicle tethering to Golgi"/>
    <property type="evidence" value="ECO:0007669"/>
    <property type="project" value="InterPro"/>
</dbReference>
<accession>A0A2J8LJ07</accession>